<organism evidence="1 2">
    <name type="scientific">Glossina palpalis gambiensis</name>
    <dbReference type="NCBI Taxonomy" id="67801"/>
    <lineage>
        <taxon>Eukaryota</taxon>
        <taxon>Metazoa</taxon>
        <taxon>Ecdysozoa</taxon>
        <taxon>Arthropoda</taxon>
        <taxon>Hexapoda</taxon>
        <taxon>Insecta</taxon>
        <taxon>Pterygota</taxon>
        <taxon>Neoptera</taxon>
        <taxon>Endopterygota</taxon>
        <taxon>Diptera</taxon>
        <taxon>Brachycera</taxon>
        <taxon>Muscomorpha</taxon>
        <taxon>Hippoboscoidea</taxon>
        <taxon>Glossinidae</taxon>
        <taxon>Glossina</taxon>
    </lineage>
</organism>
<accession>A0A1B0BUW3</accession>
<dbReference type="EMBL" id="JXJN01020942">
    <property type="status" value="NOT_ANNOTATED_CDS"/>
    <property type="molecule type" value="Genomic_DNA"/>
</dbReference>
<keyword evidence="2" id="KW-1185">Reference proteome</keyword>
<protein>
    <submittedName>
        <fullName evidence="1">Uncharacterized protein</fullName>
    </submittedName>
</protein>
<evidence type="ECO:0000313" key="1">
    <source>
        <dbReference type="EnsemblMetazoa" id="GPPI041191-PA"/>
    </source>
</evidence>
<dbReference type="AlphaFoldDB" id="A0A1B0BUW3"/>
<reference evidence="2" key="1">
    <citation type="submission" date="2015-01" db="EMBL/GenBank/DDBJ databases">
        <authorList>
            <person name="Aksoy S."/>
            <person name="Warren W."/>
            <person name="Wilson R.K."/>
        </authorList>
    </citation>
    <scope>NUCLEOTIDE SEQUENCE [LARGE SCALE GENOMIC DNA]</scope>
    <source>
        <strain evidence="2">IAEA</strain>
    </source>
</reference>
<name>A0A1B0BUW3_9MUSC</name>
<sequence length="63" mass="6937">MKLDNLRVYHNFELIMFVPATRLAHSSAYRSAAVVSADAVSPTILMLCNDCLTLNLLNQPSDA</sequence>
<dbReference type="EnsemblMetazoa" id="GPPI041191-RA">
    <property type="protein sequence ID" value="GPPI041191-PA"/>
    <property type="gene ID" value="GPPI041191"/>
</dbReference>
<proteinExistence type="predicted"/>
<evidence type="ECO:0000313" key="2">
    <source>
        <dbReference type="Proteomes" id="UP000092460"/>
    </source>
</evidence>
<dbReference type="VEuPathDB" id="VectorBase:GPPI041191"/>
<reference evidence="1" key="2">
    <citation type="submission" date="2020-05" db="UniProtKB">
        <authorList>
            <consortium name="EnsemblMetazoa"/>
        </authorList>
    </citation>
    <scope>IDENTIFICATION</scope>
    <source>
        <strain evidence="1">IAEA</strain>
    </source>
</reference>
<dbReference type="Proteomes" id="UP000092460">
    <property type="component" value="Unassembled WGS sequence"/>
</dbReference>